<dbReference type="RefSeq" id="WP_125239125.1">
    <property type="nucleotide sequence ID" value="NZ_RQYF01000026.1"/>
</dbReference>
<comment type="subcellular location">
    <subcellularLocation>
        <location evidence="1">Cell outer membrane</location>
    </subcellularLocation>
</comment>
<dbReference type="EMBL" id="RQYF01000026">
    <property type="protein sequence ID" value="RRD91398.1"/>
    <property type="molecule type" value="Genomic_DNA"/>
</dbReference>
<comment type="similarity">
    <text evidence="2">Belongs to the SusD family.</text>
</comment>
<dbReference type="CDD" id="cd08977">
    <property type="entry name" value="SusD"/>
    <property type="match status" value="1"/>
</dbReference>
<dbReference type="GO" id="GO:0009279">
    <property type="term" value="C:cell outer membrane"/>
    <property type="evidence" value="ECO:0007669"/>
    <property type="project" value="UniProtKB-SubCell"/>
</dbReference>
<evidence type="ECO:0000256" key="4">
    <source>
        <dbReference type="ARBA" id="ARBA00023136"/>
    </source>
</evidence>
<evidence type="ECO:0000259" key="7">
    <source>
        <dbReference type="Pfam" id="PF07980"/>
    </source>
</evidence>
<feature type="signal peptide" evidence="6">
    <location>
        <begin position="1"/>
        <end position="21"/>
    </location>
</feature>
<name>A0A3P2A8W6_9BACE</name>
<accession>A0A3P2A8W6</accession>
<evidence type="ECO:0000256" key="5">
    <source>
        <dbReference type="ARBA" id="ARBA00023237"/>
    </source>
</evidence>
<evidence type="ECO:0000256" key="1">
    <source>
        <dbReference type="ARBA" id="ARBA00004442"/>
    </source>
</evidence>
<organism evidence="9 10">
    <name type="scientific">Prevotella heparinolytica</name>
    <dbReference type="NCBI Taxonomy" id="28113"/>
    <lineage>
        <taxon>Bacteria</taxon>
        <taxon>Pseudomonadati</taxon>
        <taxon>Bacteroidota</taxon>
        <taxon>Bacteroidia</taxon>
        <taxon>Bacteroidales</taxon>
        <taxon>Bacteroidaceae</taxon>
        <taxon>Bacteroides</taxon>
    </lineage>
</organism>
<evidence type="ECO:0000256" key="2">
    <source>
        <dbReference type="ARBA" id="ARBA00006275"/>
    </source>
</evidence>
<evidence type="ECO:0000313" key="10">
    <source>
        <dbReference type="Proteomes" id="UP000279562"/>
    </source>
</evidence>
<gene>
    <name evidence="9" type="ORF">EII33_07215</name>
</gene>
<proteinExistence type="inferred from homology"/>
<dbReference type="InterPro" id="IPR012944">
    <property type="entry name" value="SusD_RagB_dom"/>
</dbReference>
<feature type="chain" id="PRO_5018258265" evidence="6">
    <location>
        <begin position="22"/>
        <end position="530"/>
    </location>
</feature>
<reference evidence="9 10" key="1">
    <citation type="submission" date="2018-11" db="EMBL/GenBank/DDBJ databases">
        <title>Genomes From Bacteria Associated with the Canine Oral Cavity: a Test Case for Automated Genome-Based Taxonomic Assignment.</title>
        <authorList>
            <person name="Coil D.A."/>
            <person name="Jospin G."/>
            <person name="Darling A.E."/>
            <person name="Wallis C."/>
            <person name="Davis I.J."/>
            <person name="Harris S."/>
            <person name="Eisen J.A."/>
            <person name="Holcombe L.J."/>
            <person name="O'Flynn C."/>
        </authorList>
    </citation>
    <scope>NUCLEOTIDE SEQUENCE [LARGE SCALE GENOMIC DNA]</scope>
    <source>
        <strain evidence="9 10">OH1047_COT-310</strain>
    </source>
</reference>
<dbReference type="InterPro" id="IPR033985">
    <property type="entry name" value="SusD-like_N"/>
</dbReference>
<keyword evidence="10" id="KW-1185">Reference proteome</keyword>
<dbReference type="InterPro" id="IPR011990">
    <property type="entry name" value="TPR-like_helical_dom_sf"/>
</dbReference>
<keyword evidence="4" id="KW-0472">Membrane</keyword>
<dbReference type="AlphaFoldDB" id="A0A3P2A8W6"/>
<dbReference type="Proteomes" id="UP000279562">
    <property type="component" value="Unassembled WGS sequence"/>
</dbReference>
<sequence length="530" mass="59997">MKKIIYSIVASLLLGLGSCDSLDLSPIDYAATGNYWKNASEVETYMNGLHSQLRSDYFSPIILGELRGGTMMSGTSSINTSLNYSSVIDNALRITSTGVNNWNGYYSNILQLNHFIDKVTNECKFLTGEERNLFLAQAYGIRAYYYFMLYRTYGAVPLEKDVKLMAGSIDLVALYMARSSAEEVLKFIKDEIAASEQAYGASTSLNRYKWSRYATLFLKAQVYLWSGKVTTNDYQQAHQKTGTADIEIAKKALDDIIGSGQFELEKNFSDVFAYTKKKNKEIILSLPFERNEITNSGSAFLYTPSIVVGSYFDKQGEVMKDVLELGTAGIVRYEWKESFVKSMDETDTRRAATFLEYYSNKELTDFGSSMIKYIGHMDGGIRYFDSDIVLFRYADVLLMRAEVENALTGKCATYLNRIRERAYGANYTEKETYKDGTFAENELAILKERDKELVAEGCRWFDVVRMHDASGNPLVFSVEAAYQKKGATITPILNRATEMHKLLWPISIAMQTADPELKQTWGYEDAEPKK</sequence>
<keyword evidence="3 6" id="KW-0732">Signal</keyword>
<protein>
    <submittedName>
        <fullName evidence="9">RagB/SusD family nutrient uptake outer membrane protein</fullName>
    </submittedName>
</protein>
<evidence type="ECO:0000256" key="3">
    <source>
        <dbReference type="ARBA" id="ARBA00022729"/>
    </source>
</evidence>
<evidence type="ECO:0000313" key="9">
    <source>
        <dbReference type="EMBL" id="RRD91398.1"/>
    </source>
</evidence>
<keyword evidence="5" id="KW-0998">Cell outer membrane</keyword>
<dbReference type="Pfam" id="PF14322">
    <property type="entry name" value="SusD-like_3"/>
    <property type="match status" value="1"/>
</dbReference>
<dbReference type="SUPFAM" id="SSF48452">
    <property type="entry name" value="TPR-like"/>
    <property type="match status" value="1"/>
</dbReference>
<evidence type="ECO:0000259" key="8">
    <source>
        <dbReference type="Pfam" id="PF14322"/>
    </source>
</evidence>
<evidence type="ECO:0000256" key="6">
    <source>
        <dbReference type="SAM" id="SignalP"/>
    </source>
</evidence>
<dbReference type="Pfam" id="PF07980">
    <property type="entry name" value="SusD_RagB"/>
    <property type="match status" value="1"/>
</dbReference>
<dbReference type="Gene3D" id="1.25.40.390">
    <property type="match status" value="1"/>
</dbReference>
<feature type="domain" description="RagB/SusD" evidence="7">
    <location>
        <begin position="384"/>
        <end position="523"/>
    </location>
</feature>
<comment type="caution">
    <text evidence="9">The sequence shown here is derived from an EMBL/GenBank/DDBJ whole genome shotgun (WGS) entry which is preliminary data.</text>
</comment>
<feature type="domain" description="SusD-like N-terminal" evidence="8">
    <location>
        <begin position="72"/>
        <end position="224"/>
    </location>
</feature>
<dbReference type="PROSITE" id="PS51257">
    <property type="entry name" value="PROKAR_LIPOPROTEIN"/>
    <property type="match status" value="1"/>
</dbReference>